<evidence type="ECO:0000313" key="1">
    <source>
        <dbReference type="EMBL" id="AHZ72151.1"/>
    </source>
</evidence>
<reference evidence="1 2" key="1">
    <citation type="journal article" date="2012" name="J. Bacteriol.">
        <title>Genome sequence of cold-adapted Pseudomonas mandelii strain JR-1.</title>
        <authorList>
            <person name="Jang S.H."/>
            <person name="Kim J."/>
            <person name="Kim J."/>
            <person name="Hong S."/>
            <person name="Lee C."/>
        </authorList>
    </citation>
    <scope>NUCLEOTIDE SEQUENCE [LARGE SCALE GENOMIC DNA]</scope>
    <source>
        <strain evidence="1 2">JR-1</strain>
    </source>
</reference>
<sequence length="72" mass="8484">MANRDGSHEYLQIILSWRLFKIAWRWATQGLPVARKRRSGRRMTTSILRRLPACKSLHWPDGACRTHVQVNQ</sequence>
<name>A0A024EHS5_9PSED</name>
<gene>
    <name evidence="1" type="ORF">OU5_5072</name>
</gene>
<protein>
    <submittedName>
        <fullName evidence="1">Two component transcriptional regulator</fullName>
    </submittedName>
</protein>
<organism evidence="1 2">
    <name type="scientific">Pseudomonas mandelii JR-1</name>
    <dbReference type="NCBI Taxonomy" id="1147786"/>
    <lineage>
        <taxon>Bacteria</taxon>
        <taxon>Pseudomonadati</taxon>
        <taxon>Pseudomonadota</taxon>
        <taxon>Gammaproteobacteria</taxon>
        <taxon>Pseudomonadales</taxon>
        <taxon>Pseudomonadaceae</taxon>
        <taxon>Pseudomonas</taxon>
    </lineage>
</organism>
<dbReference type="Proteomes" id="UP000026913">
    <property type="component" value="Chromosome"/>
</dbReference>
<dbReference type="KEGG" id="pman:OU5_5072"/>
<accession>A0A024EHS5</accession>
<evidence type="ECO:0000313" key="2">
    <source>
        <dbReference type="Proteomes" id="UP000026913"/>
    </source>
</evidence>
<dbReference type="EMBL" id="CP005960">
    <property type="protein sequence ID" value="AHZ72151.1"/>
    <property type="molecule type" value="Genomic_DNA"/>
</dbReference>
<dbReference type="HOGENOM" id="CLU_2719240_0_0_6"/>
<proteinExistence type="predicted"/>
<dbReference type="AlphaFoldDB" id="A0A024EHS5"/>